<organism evidence="2 3">
    <name type="scientific">Orchesella dallaii</name>
    <dbReference type="NCBI Taxonomy" id="48710"/>
    <lineage>
        <taxon>Eukaryota</taxon>
        <taxon>Metazoa</taxon>
        <taxon>Ecdysozoa</taxon>
        <taxon>Arthropoda</taxon>
        <taxon>Hexapoda</taxon>
        <taxon>Collembola</taxon>
        <taxon>Entomobryomorpha</taxon>
        <taxon>Entomobryoidea</taxon>
        <taxon>Orchesellidae</taxon>
        <taxon>Orchesellinae</taxon>
        <taxon>Orchesella</taxon>
    </lineage>
</organism>
<comment type="caution">
    <text evidence="2">The sequence shown here is derived from an EMBL/GenBank/DDBJ whole genome shotgun (WGS) entry which is preliminary data.</text>
</comment>
<evidence type="ECO:0000256" key="1">
    <source>
        <dbReference type="SAM" id="Coils"/>
    </source>
</evidence>
<keyword evidence="1" id="KW-0175">Coiled coil</keyword>
<proteinExistence type="predicted"/>
<accession>A0ABP1R156</accession>
<dbReference type="EMBL" id="CAXLJM020000051">
    <property type="protein sequence ID" value="CAL8115788.1"/>
    <property type="molecule type" value="Genomic_DNA"/>
</dbReference>
<evidence type="ECO:0000313" key="2">
    <source>
        <dbReference type="EMBL" id="CAL8115788.1"/>
    </source>
</evidence>
<feature type="coiled-coil region" evidence="1">
    <location>
        <begin position="359"/>
        <end position="390"/>
    </location>
</feature>
<dbReference type="Proteomes" id="UP001642540">
    <property type="component" value="Unassembled WGS sequence"/>
</dbReference>
<sequence length="531" mass="63195">MNESSRATEKKSEEVFWLKDGDGVWYPAERLKEEDLTEEMKRQRNAKLNQVANKKEKEDQNEIVRNETYDSVFVVQRSTRGEFHVLGKGDTFRKHVDLDDKQMFQLVLESIYLMKLSSRNENTESQLKKKLLAYKESILFFVPPSSKRFLIVIFFKQEIPHLEGEEEIRLRTEEERLHDMDNRISEGTRIPKEAIGIPDTTGIQVDYQKARFFEKDRQICLREEEMQICHLEEEMRIPHREEEMRIRHREEEKHLVEMVTPIREDETRIHKKLEHLREEESNMSEETICISEEDQETSNAEKETRTRMKEERIQEVHRRISERTRRPEEAIYIPERAVFQANDRRISNAEKDRQMRLLEQEMRIRHREEKKRLGELEARIRKNLERLREKEGSIREDDTRKRKKLKRLREKEVRIREEGTCIPAGTGNLIGKKEIRTGKEYSRIAEKTRIPEMRTHPDEKFMMEETLEKKKETIRKPVRDANQLGIALLGTALTPLNASSAIHPADSNQQESEARLSIGNFQPGAEDCKTH</sequence>
<protein>
    <submittedName>
        <fullName evidence="2">Uncharacterized protein</fullName>
    </submittedName>
</protein>
<name>A0ABP1R156_9HEXA</name>
<gene>
    <name evidence="2" type="ORF">ODALV1_LOCUS17015</name>
</gene>
<reference evidence="2 3" key="1">
    <citation type="submission" date="2024-08" db="EMBL/GenBank/DDBJ databases">
        <authorList>
            <person name="Cucini C."/>
            <person name="Frati F."/>
        </authorList>
    </citation>
    <scope>NUCLEOTIDE SEQUENCE [LARGE SCALE GENOMIC DNA]</scope>
</reference>
<keyword evidence="3" id="KW-1185">Reference proteome</keyword>
<evidence type="ECO:0000313" key="3">
    <source>
        <dbReference type="Proteomes" id="UP001642540"/>
    </source>
</evidence>